<reference evidence="1 2" key="1">
    <citation type="journal article" date="2012" name="J. Bacteriol.">
        <title>Draft Genome Sequence of Cecembia lonarensis Strain LW9T, Isolated from Lonar Lake, a Haloalkaline Lake in India.</title>
        <authorList>
            <person name="Shivaji S."/>
            <person name="Ara S."/>
            <person name="Singh A."/>
            <person name="Pinnaka A.K."/>
        </authorList>
    </citation>
    <scope>NUCLEOTIDE SEQUENCE [LARGE SCALE GENOMIC DNA]</scope>
    <source>
        <strain evidence="1 2">LW9</strain>
    </source>
</reference>
<dbReference type="OrthoDB" id="2991750at2"/>
<gene>
    <name evidence="1" type="ORF">B879_02860</name>
</gene>
<organism evidence="1 2">
    <name type="scientific">Cecembia lonarensis (strain CCUG 58316 / KCTC 22772 / LW9)</name>
    <dbReference type="NCBI Taxonomy" id="1225176"/>
    <lineage>
        <taxon>Bacteria</taxon>
        <taxon>Pseudomonadati</taxon>
        <taxon>Bacteroidota</taxon>
        <taxon>Cytophagia</taxon>
        <taxon>Cytophagales</taxon>
        <taxon>Cyclobacteriaceae</taxon>
        <taxon>Cecembia</taxon>
    </lineage>
</organism>
<accession>K1LWG9</accession>
<comment type="caution">
    <text evidence="1">The sequence shown here is derived from an EMBL/GenBank/DDBJ whole genome shotgun (WGS) entry which is preliminary data.</text>
</comment>
<sequence length="159" mass="18303">MNNQLFKNTSTRMLSLNLGTSSIGLAILGNEPSWFSNHFTKTPEHRFSDPLLKNLETLRSIKKLKAGWNGPETGPFTDDLIQKVFTILHSLPFQPEVFPTGRNSIQLEFEQGDDYLEFEIFENKIFSLIQFGGKDEEREVSEEEVFKLTESFHATTEHF</sequence>
<dbReference type="RefSeq" id="WP_009185882.1">
    <property type="nucleotide sequence ID" value="NZ_AMGM01000050.1"/>
</dbReference>
<protein>
    <submittedName>
        <fullName evidence="1">Uncharacterized protein</fullName>
    </submittedName>
</protein>
<keyword evidence="2" id="KW-1185">Reference proteome</keyword>
<evidence type="ECO:0000313" key="1">
    <source>
        <dbReference type="EMBL" id="EKB48519.1"/>
    </source>
</evidence>
<dbReference type="Proteomes" id="UP000004478">
    <property type="component" value="Unassembled WGS sequence"/>
</dbReference>
<evidence type="ECO:0000313" key="2">
    <source>
        <dbReference type="Proteomes" id="UP000004478"/>
    </source>
</evidence>
<name>K1LWG9_CECL9</name>
<dbReference type="EMBL" id="AMGM01000050">
    <property type="protein sequence ID" value="EKB48519.1"/>
    <property type="molecule type" value="Genomic_DNA"/>
</dbReference>
<dbReference type="AlphaFoldDB" id="K1LWG9"/>
<proteinExistence type="predicted"/>